<dbReference type="EMBL" id="LR796262">
    <property type="protein sequence ID" value="CAB4132456.1"/>
    <property type="molecule type" value="Genomic_DNA"/>
</dbReference>
<protein>
    <submittedName>
        <fullName evidence="1">Uncharacterized protein</fullName>
    </submittedName>
</protein>
<evidence type="ECO:0000313" key="1">
    <source>
        <dbReference type="EMBL" id="CAB4132456.1"/>
    </source>
</evidence>
<accession>A0A6J5LH22</accession>
<reference evidence="1" key="1">
    <citation type="submission" date="2020-04" db="EMBL/GenBank/DDBJ databases">
        <authorList>
            <person name="Chiriac C."/>
            <person name="Salcher M."/>
            <person name="Ghai R."/>
            <person name="Kavagutti S V."/>
        </authorList>
    </citation>
    <scope>NUCLEOTIDE SEQUENCE</scope>
</reference>
<sequence length="144" mass="16307">MPIMKKSDGWYWGSKGPFDTKQKAVQVGQAAHAAGAESDEAVKKPICFALDYTGCYELDPEFWNEFIKNAYAKDYVIYCISNKMETTDLPVLNSIGQIIGEDNCFFTEGEAKKDYAKEHGLDIDIWIDDKPKKIIKDDNHKKGD</sequence>
<name>A0A6J5LH22_9CAUD</name>
<organism evidence="1">
    <name type="scientific">uncultured Caudovirales phage</name>
    <dbReference type="NCBI Taxonomy" id="2100421"/>
    <lineage>
        <taxon>Viruses</taxon>
        <taxon>Duplodnaviria</taxon>
        <taxon>Heunggongvirae</taxon>
        <taxon>Uroviricota</taxon>
        <taxon>Caudoviricetes</taxon>
        <taxon>Peduoviridae</taxon>
        <taxon>Maltschvirus</taxon>
        <taxon>Maltschvirus maltsch</taxon>
    </lineage>
</organism>
<proteinExistence type="predicted"/>
<gene>
    <name evidence="1" type="ORF">UFOVP261_22</name>
</gene>